<evidence type="ECO:0000313" key="9">
    <source>
        <dbReference type="Proteomes" id="UP000011910"/>
    </source>
</evidence>
<dbReference type="InterPro" id="IPR050793">
    <property type="entry name" value="CMP-NeuNAc_synthase"/>
</dbReference>
<dbReference type="Pfam" id="PF08282">
    <property type="entry name" value="Hydrolase_3"/>
    <property type="match status" value="1"/>
</dbReference>
<keyword evidence="9" id="KW-1185">Reference proteome</keyword>
<evidence type="ECO:0000313" key="8">
    <source>
        <dbReference type="EMBL" id="EMR01187.1"/>
    </source>
</evidence>
<keyword evidence="6 7" id="KW-0460">Magnesium</keyword>
<dbReference type="SFLD" id="SFLDG01138">
    <property type="entry name" value="C1.6.2:_Deoxy-d-mannose-octulo"/>
    <property type="match status" value="1"/>
</dbReference>
<dbReference type="GO" id="GO:0019143">
    <property type="term" value="F:3-deoxy-manno-octulosonate-8-phosphatase activity"/>
    <property type="evidence" value="ECO:0007669"/>
    <property type="project" value="UniProtKB-EC"/>
</dbReference>
<reference evidence="8 9" key="1">
    <citation type="journal article" date="2013" name="Genome Announc.">
        <title>Draft Genome Sequence of Cesiribacter andamanensis Strain AMV16T, Isolated from a Soil Sample from a Mud Volcano in the Andaman Islands, India.</title>
        <authorList>
            <person name="Shivaji S."/>
            <person name="Ara S."/>
            <person name="Begum Z."/>
            <person name="Srinivas T.N."/>
            <person name="Singh A."/>
            <person name="Kumar Pinnaka A."/>
        </authorList>
    </citation>
    <scope>NUCLEOTIDE SEQUENCE [LARGE SCALE GENOMIC DNA]</scope>
    <source>
        <strain evidence="8 9">AMV16</strain>
    </source>
</reference>
<dbReference type="SUPFAM" id="SSF56784">
    <property type="entry name" value="HAD-like"/>
    <property type="match status" value="1"/>
</dbReference>
<organism evidence="8 9">
    <name type="scientific">Cesiribacter andamanensis AMV16</name>
    <dbReference type="NCBI Taxonomy" id="1279009"/>
    <lineage>
        <taxon>Bacteria</taxon>
        <taxon>Pseudomonadati</taxon>
        <taxon>Bacteroidota</taxon>
        <taxon>Cytophagia</taxon>
        <taxon>Cytophagales</taxon>
        <taxon>Cesiribacteraceae</taxon>
        <taxon>Cesiribacter</taxon>
    </lineage>
</organism>
<comment type="caution">
    <text evidence="8">The sequence shown here is derived from an EMBL/GenBank/DDBJ whole genome shotgun (WGS) entry which is preliminary data.</text>
</comment>
<evidence type="ECO:0000256" key="2">
    <source>
        <dbReference type="ARBA" id="ARBA00005893"/>
    </source>
</evidence>
<dbReference type="AlphaFoldDB" id="M7N1L9"/>
<keyword evidence="5 8" id="KW-0378">Hydrolase</keyword>
<dbReference type="PATRIC" id="fig|1279009.4.peg.3737"/>
<dbReference type="GO" id="GO:0008781">
    <property type="term" value="F:N-acylneuraminate cytidylyltransferase activity"/>
    <property type="evidence" value="ECO:0007669"/>
    <property type="project" value="TreeGrafter"/>
</dbReference>
<evidence type="ECO:0000256" key="6">
    <source>
        <dbReference type="ARBA" id="ARBA00022842"/>
    </source>
</evidence>
<evidence type="ECO:0000256" key="4">
    <source>
        <dbReference type="ARBA" id="ARBA00022723"/>
    </source>
</evidence>
<comment type="subunit">
    <text evidence="3">Homotetramer.</text>
</comment>
<dbReference type="NCBIfam" id="TIGR01670">
    <property type="entry name" value="KdsC-phosphatas"/>
    <property type="match status" value="1"/>
</dbReference>
<gene>
    <name evidence="8" type="primary">kdsC</name>
    <name evidence="8" type="ORF">ADICEAN_03691</name>
</gene>
<dbReference type="SFLD" id="SFLDG01136">
    <property type="entry name" value="C1.6:_Phosphoserine_Phosphatas"/>
    <property type="match status" value="1"/>
</dbReference>
<feature type="binding site" evidence="7">
    <location>
        <position position="25"/>
    </location>
    <ligand>
        <name>Mg(2+)</name>
        <dbReference type="ChEBI" id="CHEBI:18420"/>
    </ligand>
</feature>
<dbReference type="PANTHER" id="PTHR21485">
    <property type="entry name" value="HAD SUPERFAMILY MEMBERS CMAS AND KDSC"/>
    <property type="match status" value="1"/>
</dbReference>
<evidence type="ECO:0000256" key="5">
    <source>
        <dbReference type="ARBA" id="ARBA00022801"/>
    </source>
</evidence>
<dbReference type="EC" id="3.1.3.45" evidence="8"/>
<dbReference type="EMBL" id="AODQ01000137">
    <property type="protein sequence ID" value="EMR01187.1"/>
    <property type="molecule type" value="Genomic_DNA"/>
</dbReference>
<evidence type="ECO:0000256" key="7">
    <source>
        <dbReference type="PIRSR" id="PIRSR006118-2"/>
    </source>
</evidence>
<dbReference type="InterPro" id="IPR010023">
    <property type="entry name" value="KdsC_fam"/>
</dbReference>
<dbReference type="PIRSF" id="PIRSF006118">
    <property type="entry name" value="KDO8-P_Ptase"/>
    <property type="match status" value="1"/>
</dbReference>
<accession>M7N1L9</accession>
<comment type="similarity">
    <text evidence="2">Belongs to the KdsC family.</text>
</comment>
<dbReference type="SFLD" id="SFLDS00003">
    <property type="entry name" value="Haloacid_Dehalogenase"/>
    <property type="match status" value="1"/>
</dbReference>
<dbReference type="InterPro" id="IPR036412">
    <property type="entry name" value="HAD-like_sf"/>
</dbReference>
<dbReference type="STRING" id="1279009.ADICEAN_03691"/>
<proteinExistence type="inferred from homology"/>
<feature type="binding site" evidence="7">
    <location>
        <position position="118"/>
    </location>
    <ligand>
        <name>Mg(2+)</name>
        <dbReference type="ChEBI" id="CHEBI:18420"/>
    </ligand>
</feature>
<keyword evidence="4 7" id="KW-0479">Metal-binding</keyword>
<dbReference type="Proteomes" id="UP000011910">
    <property type="component" value="Unassembled WGS sequence"/>
</dbReference>
<name>M7N1L9_9BACT</name>
<sequence>MHVLLQAYSKDVIARASKIKAIITDVDGVLTAGSIIYDNSGNEYKIFNVKDGQIMKLLQWAGIFTGAITGRNSQVVRNRMLELGFDVHYHGIKDKISQYRSILQEHGLKDEEVAFLGDDIIDIPILQHCGLAVCPADALPYVRQHAHLVTNAPGGGGVFREVGDLVMAARGI</sequence>
<dbReference type="OrthoDB" id="9805604at2"/>
<dbReference type="InterPro" id="IPR023214">
    <property type="entry name" value="HAD_sf"/>
</dbReference>
<dbReference type="FunFam" id="3.40.50.1000:FF:000029">
    <property type="entry name" value="3-deoxy-D-manno-octulosonate 8-phosphate phosphatase KdsC"/>
    <property type="match status" value="1"/>
</dbReference>
<dbReference type="PANTHER" id="PTHR21485:SF3">
    <property type="entry name" value="N-ACYLNEURAMINATE CYTIDYLYLTRANSFERASE"/>
    <property type="match status" value="1"/>
</dbReference>
<dbReference type="RefSeq" id="WP_009197070.1">
    <property type="nucleotide sequence ID" value="NZ_AODQ01000137.1"/>
</dbReference>
<evidence type="ECO:0000256" key="3">
    <source>
        <dbReference type="ARBA" id="ARBA00011881"/>
    </source>
</evidence>
<evidence type="ECO:0000256" key="1">
    <source>
        <dbReference type="ARBA" id="ARBA00001946"/>
    </source>
</evidence>
<feature type="binding site" evidence="7">
    <location>
        <position position="27"/>
    </location>
    <ligand>
        <name>substrate</name>
    </ligand>
</feature>
<dbReference type="GO" id="GO:0046872">
    <property type="term" value="F:metal ion binding"/>
    <property type="evidence" value="ECO:0007669"/>
    <property type="project" value="UniProtKB-KW"/>
</dbReference>
<dbReference type="CDD" id="cd01630">
    <property type="entry name" value="HAD_KDO-like"/>
    <property type="match status" value="1"/>
</dbReference>
<protein>
    <submittedName>
        <fullName evidence="8">3-deoxy-D-manno-octulosonate 8-phosphate phosphatase KdsC</fullName>
        <ecNumber evidence="8">3.1.3.45</ecNumber>
    </submittedName>
</protein>
<comment type="cofactor">
    <cofactor evidence="1 7">
        <name>Mg(2+)</name>
        <dbReference type="ChEBI" id="CHEBI:18420"/>
    </cofactor>
</comment>
<dbReference type="eggNOG" id="COG1778">
    <property type="taxonomic scope" value="Bacteria"/>
</dbReference>
<dbReference type="Gene3D" id="3.40.50.1000">
    <property type="entry name" value="HAD superfamily/HAD-like"/>
    <property type="match status" value="1"/>
</dbReference>